<dbReference type="AlphaFoldDB" id="A0A1H6XLD5"/>
<dbReference type="SUPFAM" id="SSF51556">
    <property type="entry name" value="Metallo-dependent hydrolases"/>
    <property type="match status" value="1"/>
</dbReference>
<dbReference type="EMBL" id="FNZK01000005">
    <property type="protein sequence ID" value="SEJ28966.1"/>
    <property type="molecule type" value="Genomic_DNA"/>
</dbReference>
<evidence type="ECO:0000259" key="2">
    <source>
        <dbReference type="Pfam" id="PF04909"/>
    </source>
</evidence>
<feature type="domain" description="Amidohydrolase-related" evidence="2">
    <location>
        <begin position="7"/>
        <end position="318"/>
    </location>
</feature>
<dbReference type="STRING" id="84035.SAMN05660742_105146"/>
<dbReference type="PANTHER" id="PTHR21240">
    <property type="entry name" value="2-AMINO-3-CARBOXYLMUCONATE-6-SEMIALDEHYDE DECARBOXYLASE"/>
    <property type="match status" value="1"/>
</dbReference>
<dbReference type="InterPro" id="IPR006680">
    <property type="entry name" value="Amidohydro-rel"/>
</dbReference>
<dbReference type="Pfam" id="PF04909">
    <property type="entry name" value="Amidohydro_2"/>
    <property type="match status" value="1"/>
</dbReference>
<dbReference type="InterPro" id="IPR032466">
    <property type="entry name" value="Metal_Hydrolase"/>
</dbReference>
<organism evidence="3 4">
    <name type="scientific">Propionispira arboris</name>
    <dbReference type="NCBI Taxonomy" id="84035"/>
    <lineage>
        <taxon>Bacteria</taxon>
        <taxon>Bacillati</taxon>
        <taxon>Bacillota</taxon>
        <taxon>Negativicutes</taxon>
        <taxon>Selenomonadales</taxon>
        <taxon>Selenomonadaceae</taxon>
        <taxon>Propionispira</taxon>
    </lineage>
</organism>
<dbReference type="GO" id="GO:0005737">
    <property type="term" value="C:cytoplasm"/>
    <property type="evidence" value="ECO:0007669"/>
    <property type="project" value="TreeGrafter"/>
</dbReference>
<dbReference type="Gene3D" id="3.20.20.140">
    <property type="entry name" value="Metal-dependent hydrolases"/>
    <property type="match status" value="1"/>
</dbReference>
<dbReference type="GO" id="GO:0019748">
    <property type="term" value="P:secondary metabolic process"/>
    <property type="evidence" value="ECO:0007669"/>
    <property type="project" value="TreeGrafter"/>
</dbReference>
<proteinExistence type="predicted"/>
<gene>
    <name evidence="3" type="ORF">SAMN05660742_105146</name>
</gene>
<evidence type="ECO:0000313" key="3">
    <source>
        <dbReference type="EMBL" id="SEJ28966.1"/>
    </source>
</evidence>
<keyword evidence="1" id="KW-0456">Lyase</keyword>
<reference evidence="3 4" key="1">
    <citation type="submission" date="2016-10" db="EMBL/GenBank/DDBJ databases">
        <authorList>
            <person name="de Groot N.N."/>
        </authorList>
    </citation>
    <scope>NUCLEOTIDE SEQUENCE [LARGE SCALE GENOMIC DNA]</scope>
    <source>
        <strain evidence="3 4">DSM 2179</strain>
    </source>
</reference>
<dbReference type="PANTHER" id="PTHR21240:SF28">
    <property type="entry name" value="ISO-OROTATE DECARBOXYLASE (EUROFUNG)"/>
    <property type="match status" value="1"/>
</dbReference>
<keyword evidence="3" id="KW-0378">Hydrolase</keyword>
<dbReference type="GO" id="GO:0016831">
    <property type="term" value="F:carboxy-lyase activity"/>
    <property type="evidence" value="ECO:0007669"/>
    <property type="project" value="InterPro"/>
</dbReference>
<accession>A0A1H6XLD5</accession>
<keyword evidence="4" id="KW-1185">Reference proteome</keyword>
<dbReference type="RefSeq" id="WP_091830347.1">
    <property type="nucleotide sequence ID" value="NZ_FNZK01000005.1"/>
</dbReference>
<dbReference type="GO" id="GO:0016787">
    <property type="term" value="F:hydrolase activity"/>
    <property type="evidence" value="ECO:0007669"/>
    <property type="project" value="UniProtKB-KW"/>
</dbReference>
<evidence type="ECO:0000313" key="4">
    <source>
        <dbReference type="Proteomes" id="UP000199662"/>
    </source>
</evidence>
<sequence length="323" mass="35767">MLETGIIDVHHHIIPRKYVEALAKKGIGAALGMPFPQWDIETTLELMDVNGIATAIVSISAPGVYFNTLPDAAVVACDLARQVNEIAAQLVADHPNRFGAFATLPLPDTEAALKEIEYALDTLKLDGIVLLTNYDGCYLGDSKFDEVLFELNRRNAVVFIHPDTPPEFDKIKIGLPAYAFDVCFDTTRAAYSLILSGMMEKYSSIRFILAHAGGTVPYLASRVRLINLALPEIAKKMPNGLEYYLKKFYYDTALSAYPATFSCLKEVLETTQIVFGSDYVFAPAPGIPITIQGIREYKGFDKEMVGAIERGNAMRLFPRLKRE</sequence>
<evidence type="ECO:0000256" key="1">
    <source>
        <dbReference type="ARBA" id="ARBA00023239"/>
    </source>
</evidence>
<dbReference type="Proteomes" id="UP000199662">
    <property type="component" value="Unassembled WGS sequence"/>
</dbReference>
<name>A0A1H6XLD5_9FIRM</name>
<dbReference type="InterPro" id="IPR032465">
    <property type="entry name" value="ACMSD"/>
</dbReference>
<protein>
    <submittedName>
        <fullName evidence="3">Predicted metal-dependent hydrolase, TIM-barrel fold</fullName>
    </submittedName>
</protein>